<reference evidence="1" key="1">
    <citation type="submission" date="2014-03" db="EMBL/GenBank/DDBJ databases">
        <authorList>
            <person name="Casaregola S."/>
        </authorList>
    </citation>
    <scope>NUCLEOTIDE SEQUENCE [LARGE SCALE GENOMIC DNA]</scope>
    <source>
        <strain evidence="1">CLIB 918</strain>
    </source>
</reference>
<evidence type="ECO:0000313" key="2">
    <source>
        <dbReference type="Proteomes" id="UP000242525"/>
    </source>
</evidence>
<dbReference type="Gene3D" id="3.10.129.10">
    <property type="entry name" value="Hotdog Thioesterase"/>
    <property type="match status" value="1"/>
</dbReference>
<dbReference type="STRING" id="1173061.A0A0J9XDX9"/>
<dbReference type="EMBL" id="CCBN010000009">
    <property type="protein sequence ID" value="CDO55085.1"/>
    <property type="molecule type" value="Genomic_DNA"/>
</dbReference>
<dbReference type="OrthoDB" id="3257538at2759"/>
<dbReference type="SUPFAM" id="SSF54637">
    <property type="entry name" value="Thioesterase/thiol ester dehydrase-isomerase"/>
    <property type="match status" value="1"/>
</dbReference>
<keyword evidence="2" id="KW-1185">Reference proteome</keyword>
<name>A0A0J9XDX9_GEOCN</name>
<evidence type="ECO:0000313" key="1">
    <source>
        <dbReference type="EMBL" id="CDO55085.1"/>
    </source>
</evidence>
<protein>
    <submittedName>
        <fullName evidence="1">Similar to Saccharomyces cerevisiae YHR067W HTD2 Mitochondrial 3-hydroxyacyl-thioester dehydratase involved in fatty acid biosynthesis</fullName>
    </submittedName>
</protein>
<proteinExistence type="predicted"/>
<dbReference type="InterPro" id="IPR052741">
    <property type="entry name" value="Mitochondrial_HTD2"/>
</dbReference>
<dbReference type="Proteomes" id="UP000242525">
    <property type="component" value="Unassembled WGS sequence"/>
</dbReference>
<organism evidence="1 2">
    <name type="scientific">Geotrichum candidum</name>
    <name type="common">Oospora lactis</name>
    <name type="synonym">Dipodascus geotrichum</name>
    <dbReference type="NCBI Taxonomy" id="1173061"/>
    <lineage>
        <taxon>Eukaryota</taxon>
        <taxon>Fungi</taxon>
        <taxon>Dikarya</taxon>
        <taxon>Ascomycota</taxon>
        <taxon>Saccharomycotina</taxon>
        <taxon>Dipodascomycetes</taxon>
        <taxon>Dipodascales</taxon>
        <taxon>Dipodascaceae</taxon>
        <taxon>Geotrichum</taxon>
    </lineage>
</organism>
<dbReference type="PANTHER" id="PTHR28152">
    <property type="entry name" value="HYDROXYACYL-THIOESTER DEHYDRATASE TYPE 2, MITOCHONDRIAL"/>
    <property type="match status" value="1"/>
</dbReference>
<sequence length="351" mass="38752">MIRVPFASSKIATMAVAQTSRLCTKRLYSSSTADIAAEIQTRGPWYYHEPLSMAQINKLHTSFTGYTPQLNEAELAPGASLPLGYHLAFFNDVSPETELAADGYHTAQAPRDEAKFPVRMWLGGSVEFNPHAKHGGLVIGAPASAKEVIKGTRYSQKEISPGTSVERLDVTLDRLLYGTDLAPADMDATNWALRETRSIAYFSPEAGVNRKDTFDRYIKPPSGATHKLTLTPSNVLLFRYSALTFNSHRIHYDPYYSQREEGLPDCIVHGPLSLSLVMSWFSSTVLPSCGANKVISTFSYKNLLPMFVNQKLTLNAAVSTRSQDSINFWIENHNGSLTMSGSVKLMDSELS</sequence>
<dbReference type="GO" id="GO:0005739">
    <property type="term" value="C:mitochondrion"/>
    <property type="evidence" value="ECO:0007669"/>
    <property type="project" value="TreeGrafter"/>
</dbReference>
<accession>A0A0J9XDX9</accession>
<dbReference type="AlphaFoldDB" id="A0A0J9XDX9"/>
<dbReference type="PANTHER" id="PTHR28152:SF1">
    <property type="entry name" value="HYDROXYACYL-THIOESTER DEHYDRATASE TYPE 2, MITOCHONDRIAL"/>
    <property type="match status" value="1"/>
</dbReference>
<dbReference type="InterPro" id="IPR029069">
    <property type="entry name" value="HotDog_dom_sf"/>
</dbReference>
<comment type="caution">
    <text evidence="1">The sequence shown here is derived from an EMBL/GenBank/DDBJ whole genome shotgun (WGS) entry which is preliminary data.</text>
</comment>
<gene>
    <name evidence="1" type="ORF">BN980_GECA09s03904g</name>
</gene>
<dbReference type="GO" id="GO:0019171">
    <property type="term" value="F:(3R)-hydroxyacyl-[acyl-carrier-protein] dehydratase activity"/>
    <property type="evidence" value="ECO:0007669"/>
    <property type="project" value="TreeGrafter"/>
</dbReference>